<dbReference type="WBParaSite" id="ECPE_0001002201-mRNA-1">
    <property type="protein sequence ID" value="ECPE_0001002201-mRNA-1"/>
    <property type="gene ID" value="ECPE_0001002201"/>
</dbReference>
<name>A0A183ASQ5_9TREM</name>
<evidence type="ECO:0000313" key="3">
    <source>
        <dbReference type="Proteomes" id="UP000272942"/>
    </source>
</evidence>
<keyword evidence="3" id="KW-1185">Reference proteome</keyword>
<dbReference type="AlphaFoldDB" id="A0A183ASQ5"/>
<evidence type="ECO:0000256" key="1">
    <source>
        <dbReference type="SAM" id="MobiDB-lite"/>
    </source>
</evidence>
<evidence type="ECO:0000313" key="4">
    <source>
        <dbReference type="WBParaSite" id="ECPE_0001002201-mRNA-1"/>
    </source>
</evidence>
<reference evidence="2 3" key="2">
    <citation type="submission" date="2018-11" db="EMBL/GenBank/DDBJ databases">
        <authorList>
            <consortium name="Pathogen Informatics"/>
        </authorList>
    </citation>
    <scope>NUCLEOTIDE SEQUENCE [LARGE SCALE GENOMIC DNA]</scope>
    <source>
        <strain evidence="2 3">Egypt</strain>
    </source>
</reference>
<feature type="compositionally biased region" description="Basic and acidic residues" evidence="1">
    <location>
        <begin position="68"/>
        <end position="79"/>
    </location>
</feature>
<dbReference type="EMBL" id="UZAN01048283">
    <property type="protein sequence ID" value="VDP86308.1"/>
    <property type="molecule type" value="Genomic_DNA"/>
</dbReference>
<reference evidence="4" key="1">
    <citation type="submission" date="2016-06" db="UniProtKB">
        <authorList>
            <consortium name="WormBaseParasite"/>
        </authorList>
    </citation>
    <scope>IDENTIFICATION</scope>
</reference>
<gene>
    <name evidence="2" type="ORF">ECPE_LOCUS9990</name>
</gene>
<evidence type="ECO:0000313" key="2">
    <source>
        <dbReference type="EMBL" id="VDP86308.1"/>
    </source>
</evidence>
<feature type="region of interest" description="Disordered" evidence="1">
    <location>
        <begin position="51"/>
        <end position="79"/>
    </location>
</feature>
<sequence>MDVGAREFGHPTTISGGMMKLGWEVTEEGPIPNPLGIVGGVKRAVFREGSMLGDGQEVKPPSPFPPSNKDDALLDRTGW</sequence>
<proteinExistence type="predicted"/>
<dbReference type="Proteomes" id="UP000272942">
    <property type="component" value="Unassembled WGS sequence"/>
</dbReference>
<protein>
    <submittedName>
        <fullName evidence="4">G-patch domain-containing protein</fullName>
    </submittedName>
</protein>
<accession>A0A183ASQ5</accession>
<organism evidence="4">
    <name type="scientific">Echinostoma caproni</name>
    <dbReference type="NCBI Taxonomy" id="27848"/>
    <lineage>
        <taxon>Eukaryota</taxon>
        <taxon>Metazoa</taxon>
        <taxon>Spiralia</taxon>
        <taxon>Lophotrochozoa</taxon>
        <taxon>Platyhelminthes</taxon>
        <taxon>Trematoda</taxon>
        <taxon>Digenea</taxon>
        <taxon>Plagiorchiida</taxon>
        <taxon>Echinostomata</taxon>
        <taxon>Echinostomatoidea</taxon>
        <taxon>Echinostomatidae</taxon>
        <taxon>Echinostoma</taxon>
    </lineage>
</organism>